<dbReference type="InterPro" id="IPR002528">
    <property type="entry name" value="MATE_fam"/>
</dbReference>
<dbReference type="GO" id="GO:0016020">
    <property type="term" value="C:membrane"/>
    <property type="evidence" value="ECO:0007669"/>
    <property type="project" value="UniProtKB-SubCell"/>
</dbReference>
<name>A0A9Q0KZS9_9MAGN</name>
<dbReference type="PANTHER" id="PTHR11206">
    <property type="entry name" value="MULTIDRUG RESISTANCE PROTEIN"/>
    <property type="match status" value="1"/>
</dbReference>
<dbReference type="InterPro" id="IPR045069">
    <property type="entry name" value="MATE_euk"/>
</dbReference>
<comment type="subcellular location">
    <subcellularLocation>
        <location evidence="1">Membrane</location>
        <topology evidence="1">Multi-pass membrane protein</topology>
    </subcellularLocation>
</comment>
<feature type="transmembrane region" description="Helical" evidence="6">
    <location>
        <begin position="437"/>
        <end position="461"/>
    </location>
</feature>
<comment type="caution">
    <text evidence="7">The sequence shown here is derived from an EMBL/GenBank/DDBJ whole genome shotgun (WGS) entry which is preliminary data.</text>
</comment>
<gene>
    <name evidence="7" type="ORF">NE237_010477</name>
</gene>
<dbReference type="EMBL" id="JAMYWD010000002">
    <property type="protein sequence ID" value="KAJ4979697.1"/>
    <property type="molecule type" value="Genomic_DNA"/>
</dbReference>
<keyword evidence="8" id="KW-1185">Reference proteome</keyword>
<feature type="transmembrane region" description="Helical" evidence="6">
    <location>
        <begin position="189"/>
        <end position="207"/>
    </location>
</feature>
<dbReference type="CDD" id="cd13132">
    <property type="entry name" value="MATE_eukaryotic"/>
    <property type="match status" value="1"/>
</dbReference>
<evidence type="ECO:0000256" key="3">
    <source>
        <dbReference type="ARBA" id="ARBA00022692"/>
    </source>
</evidence>
<dbReference type="Proteomes" id="UP001141806">
    <property type="component" value="Unassembled WGS sequence"/>
</dbReference>
<evidence type="ECO:0000313" key="8">
    <source>
        <dbReference type="Proteomes" id="UP001141806"/>
    </source>
</evidence>
<sequence length="522" mass="57876">MADTKKYFTIEGLRKHNTRDDLWILIQGKTKVQIYKMEDGIKERLVYSNKKNGNELKDRIWEEVKTLSIIAAPTIATRVASFGIYMVTQAYMGRIGEIELASFALVETVILRFVDGILLGMGSSLPTVCGEAFGAGQHHMMGIYLQQSWIIILTGSIFLIPAFIFTTPILRFLGQVEELSKVAGELSPWFLPVFYFQVVGIPTQMYLQAQLKIMIVGWVSVISFLVNMVLSWLMVNKLNRGVPGAMVAMIVSLSLVFFAQHIYVFGGWCKESWRGFSKSAFNELWPFLKLSLSSGVMLCLDLWNSTLLVLLVSYMKNAKVTLSAFSICLGINAWVYMVFLGVLSAASVRVANELGKGNAKTAKFSIKVNLSISLIIGVIFSIVALVFSKSISFLFTSSIEVAEEVSSLSVLLALVIFLNSVKASLTGMAIGTGRQSLVTYVNIFCYYVVGFPFGIFLGYVMQFQVKGIWTGMICGTAAQMLVLAYVTWKTDWDAQVDKSMGRLNRWVLPSSEEVSSGSTCHA</sequence>
<reference evidence="7" key="1">
    <citation type="journal article" date="2023" name="Plant J.">
        <title>The genome of the king protea, Protea cynaroides.</title>
        <authorList>
            <person name="Chang J."/>
            <person name="Duong T.A."/>
            <person name="Schoeman C."/>
            <person name="Ma X."/>
            <person name="Roodt D."/>
            <person name="Barker N."/>
            <person name="Li Z."/>
            <person name="Van de Peer Y."/>
            <person name="Mizrachi E."/>
        </authorList>
    </citation>
    <scope>NUCLEOTIDE SEQUENCE</scope>
    <source>
        <tissue evidence="7">Young leaves</tissue>
    </source>
</reference>
<organism evidence="7 8">
    <name type="scientific">Protea cynaroides</name>
    <dbReference type="NCBI Taxonomy" id="273540"/>
    <lineage>
        <taxon>Eukaryota</taxon>
        <taxon>Viridiplantae</taxon>
        <taxon>Streptophyta</taxon>
        <taxon>Embryophyta</taxon>
        <taxon>Tracheophyta</taxon>
        <taxon>Spermatophyta</taxon>
        <taxon>Magnoliopsida</taxon>
        <taxon>Proteales</taxon>
        <taxon>Proteaceae</taxon>
        <taxon>Protea</taxon>
    </lineage>
</organism>
<evidence type="ECO:0000256" key="2">
    <source>
        <dbReference type="ARBA" id="ARBA00010199"/>
    </source>
</evidence>
<accession>A0A9Q0KZS9</accession>
<evidence type="ECO:0000313" key="7">
    <source>
        <dbReference type="EMBL" id="KAJ4979697.1"/>
    </source>
</evidence>
<feature type="transmembrane region" description="Helical" evidence="6">
    <location>
        <begin position="467"/>
        <end position="488"/>
    </location>
</feature>
<feature type="transmembrane region" description="Helical" evidence="6">
    <location>
        <begin position="368"/>
        <end position="387"/>
    </location>
</feature>
<dbReference type="GO" id="GO:0015297">
    <property type="term" value="F:antiporter activity"/>
    <property type="evidence" value="ECO:0007669"/>
    <property type="project" value="InterPro"/>
</dbReference>
<evidence type="ECO:0000256" key="1">
    <source>
        <dbReference type="ARBA" id="ARBA00004141"/>
    </source>
</evidence>
<dbReference type="Pfam" id="PF01554">
    <property type="entry name" value="MatE"/>
    <property type="match status" value="2"/>
</dbReference>
<evidence type="ECO:0000256" key="5">
    <source>
        <dbReference type="ARBA" id="ARBA00023136"/>
    </source>
</evidence>
<protein>
    <recommendedName>
        <fullName evidence="6">Protein DETOXIFICATION</fullName>
    </recommendedName>
    <alternativeName>
        <fullName evidence="6">Multidrug and toxic compound extrusion protein</fullName>
    </alternativeName>
</protein>
<dbReference type="AlphaFoldDB" id="A0A9Q0KZS9"/>
<feature type="transmembrane region" description="Helical" evidence="6">
    <location>
        <begin position="247"/>
        <end position="269"/>
    </location>
</feature>
<feature type="transmembrane region" description="Helical" evidence="6">
    <location>
        <begin position="290"/>
        <end position="312"/>
    </location>
</feature>
<dbReference type="GO" id="GO:1990961">
    <property type="term" value="P:xenobiotic detoxification by transmembrane export across the plasma membrane"/>
    <property type="evidence" value="ECO:0007669"/>
    <property type="project" value="InterPro"/>
</dbReference>
<keyword evidence="5 6" id="KW-0472">Membrane</keyword>
<evidence type="ECO:0000256" key="4">
    <source>
        <dbReference type="ARBA" id="ARBA00022989"/>
    </source>
</evidence>
<dbReference type="GO" id="GO:0042910">
    <property type="term" value="F:xenobiotic transmembrane transporter activity"/>
    <property type="evidence" value="ECO:0007669"/>
    <property type="project" value="InterPro"/>
</dbReference>
<feature type="transmembrane region" description="Helical" evidence="6">
    <location>
        <begin position="214"/>
        <end position="235"/>
    </location>
</feature>
<keyword evidence="4 6" id="KW-1133">Transmembrane helix</keyword>
<feature type="transmembrane region" description="Helical" evidence="6">
    <location>
        <begin position="324"/>
        <end position="348"/>
    </location>
</feature>
<feature type="transmembrane region" description="Helical" evidence="6">
    <location>
        <begin position="149"/>
        <end position="169"/>
    </location>
</feature>
<dbReference type="NCBIfam" id="TIGR00797">
    <property type="entry name" value="matE"/>
    <property type="match status" value="1"/>
</dbReference>
<dbReference type="OrthoDB" id="2126698at2759"/>
<proteinExistence type="inferred from homology"/>
<comment type="similarity">
    <text evidence="2 6">Belongs to the multi antimicrobial extrusion (MATE) (TC 2.A.66.1) family.</text>
</comment>
<evidence type="ECO:0000256" key="6">
    <source>
        <dbReference type="RuleBase" id="RU004914"/>
    </source>
</evidence>
<feature type="transmembrane region" description="Helical" evidence="6">
    <location>
        <begin position="407"/>
        <end position="425"/>
    </location>
</feature>
<keyword evidence="3 6" id="KW-0812">Transmembrane</keyword>